<comment type="catalytic activity">
    <reaction evidence="14">
        <text>acetylpyruvate + H2O = acetate + pyruvate + H(+)</text>
        <dbReference type="Rhea" id="RHEA:16097"/>
        <dbReference type="ChEBI" id="CHEBI:15360"/>
        <dbReference type="ChEBI" id="CHEBI:15361"/>
        <dbReference type="ChEBI" id="CHEBI:15377"/>
        <dbReference type="ChEBI" id="CHEBI:15378"/>
        <dbReference type="ChEBI" id="CHEBI:30089"/>
    </reaction>
</comment>
<feature type="non-terminal residue" evidence="16">
    <location>
        <position position="1"/>
    </location>
</feature>
<dbReference type="PANTHER" id="PTHR11820">
    <property type="entry name" value="ACYLPYRUVASE"/>
    <property type="match status" value="1"/>
</dbReference>
<evidence type="ECO:0000256" key="4">
    <source>
        <dbReference type="ARBA" id="ARBA00032305"/>
    </source>
</evidence>
<dbReference type="EMBL" id="KK734998">
    <property type="protein sequence ID" value="KFR11784.1"/>
    <property type="molecule type" value="Genomic_DNA"/>
</dbReference>
<comment type="catalytic activity">
    <reaction evidence="8">
        <text>oxaloacetate = enol-oxaloacetate</text>
        <dbReference type="Rhea" id="RHEA:16021"/>
        <dbReference type="ChEBI" id="CHEBI:16452"/>
        <dbReference type="ChEBI" id="CHEBI:17479"/>
        <dbReference type="EC" id="5.3.2.2"/>
    </reaction>
    <physiologicalReaction direction="right-to-left" evidence="8">
        <dbReference type="Rhea" id="RHEA:16023"/>
    </physiologicalReaction>
</comment>
<comment type="catalytic activity">
    <reaction evidence="11">
        <text>a 3-acylpyruvate + H2O = a carboxylate + pyruvate + H(+)</text>
        <dbReference type="Rhea" id="RHEA:19009"/>
        <dbReference type="ChEBI" id="CHEBI:15361"/>
        <dbReference type="ChEBI" id="CHEBI:15377"/>
        <dbReference type="ChEBI" id="CHEBI:15378"/>
        <dbReference type="ChEBI" id="CHEBI:29067"/>
        <dbReference type="ChEBI" id="CHEBI:57278"/>
        <dbReference type="EC" id="3.7.1.5"/>
    </reaction>
</comment>
<dbReference type="AlphaFoldDB" id="A0A091W8G7"/>
<protein>
    <recommendedName>
        <fullName evidence="10">Oxaloacetate tautomerase FAHD1, mitochondrial</fullName>
        <ecNumber evidence="5">3.7.1.5</ecNumber>
        <ecNumber evidence="2">4.1.1.112</ecNumber>
        <ecNumber evidence="9">5.3.2.2</ecNumber>
    </recommendedName>
    <alternativeName>
        <fullName evidence="7">Acylpyruvase FAHD1</fullName>
    </alternativeName>
    <alternativeName>
        <fullName evidence="6">Fumarylacetoacetate hydrolase domain-containing protein 1</fullName>
    </alternativeName>
    <alternativeName>
        <fullName evidence="4">Oxaloacetate decarboxylase</fullName>
    </alternativeName>
</protein>
<keyword evidence="3" id="KW-0479">Metal-binding</keyword>
<dbReference type="EC" id="5.3.2.2" evidence="9"/>
<evidence type="ECO:0000256" key="3">
    <source>
        <dbReference type="ARBA" id="ARBA00022723"/>
    </source>
</evidence>
<evidence type="ECO:0000256" key="11">
    <source>
        <dbReference type="ARBA" id="ARBA00047858"/>
    </source>
</evidence>
<evidence type="ECO:0000256" key="14">
    <source>
        <dbReference type="ARBA" id="ARBA00048846"/>
    </source>
</evidence>
<dbReference type="EC" id="4.1.1.112" evidence="2"/>
<proteinExistence type="inferred from homology"/>
<accession>A0A091W8G7</accession>
<dbReference type="Pfam" id="PF01557">
    <property type="entry name" value="FAA_hydrolase"/>
    <property type="match status" value="1"/>
</dbReference>
<evidence type="ECO:0000256" key="2">
    <source>
        <dbReference type="ARBA" id="ARBA00012947"/>
    </source>
</evidence>
<evidence type="ECO:0000256" key="13">
    <source>
        <dbReference type="ARBA" id="ARBA00047973"/>
    </source>
</evidence>
<dbReference type="InterPro" id="IPR036663">
    <property type="entry name" value="Fumarylacetoacetase_C_sf"/>
</dbReference>
<evidence type="ECO:0000256" key="10">
    <source>
        <dbReference type="ARBA" id="ARBA00044980"/>
    </source>
</evidence>
<evidence type="ECO:0000256" key="6">
    <source>
        <dbReference type="ARBA" id="ARBA00042340"/>
    </source>
</evidence>
<comment type="similarity">
    <text evidence="1">Belongs to the FAH family.</text>
</comment>
<keyword evidence="17" id="KW-1185">Reference proteome</keyword>
<sequence>AREAAMEHVAGYLLCLDMTARDTQEECKKKGLPWTLAKGFGSSCPVSDFVPKEEIPDPHKLKIWLKVNGELRQEGETSSMIFSIPYLISYISEIFTLEEGDLILTGSPKGVGSVQPDDVIEAGITNVLSMRFKVTQQTR</sequence>
<feature type="non-terminal residue" evidence="16">
    <location>
        <position position="139"/>
    </location>
</feature>
<evidence type="ECO:0000256" key="7">
    <source>
        <dbReference type="ARBA" id="ARBA00044830"/>
    </source>
</evidence>
<dbReference type="GO" id="GO:0008948">
    <property type="term" value="F:oxaloacetate decarboxylase activity"/>
    <property type="evidence" value="ECO:0007669"/>
    <property type="project" value="UniProtKB-EC"/>
</dbReference>
<dbReference type="GO" id="GO:0046872">
    <property type="term" value="F:metal ion binding"/>
    <property type="evidence" value="ECO:0007669"/>
    <property type="project" value="UniProtKB-KW"/>
</dbReference>
<dbReference type="PhylomeDB" id="A0A091W8G7"/>
<name>A0A091W8G7_OPIHO</name>
<dbReference type="STRING" id="30419.A0A091W8G7"/>
<reference evidence="16 17" key="1">
    <citation type="submission" date="2014-04" db="EMBL/GenBank/DDBJ databases">
        <title>Genome evolution of avian class.</title>
        <authorList>
            <person name="Zhang G."/>
            <person name="Li C."/>
        </authorList>
    </citation>
    <scope>NUCLEOTIDE SEQUENCE [LARGE SCALE GENOMIC DNA]</scope>
    <source>
        <strain evidence="16">BGI_N306</strain>
    </source>
</reference>
<dbReference type="Proteomes" id="UP000053605">
    <property type="component" value="Unassembled WGS sequence"/>
</dbReference>
<evidence type="ECO:0000256" key="9">
    <source>
        <dbReference type="ARBA" id="ARBA00044973"/>
    </source>
</evidence>
<evidence type="ECO:0000256" key="1">
    <source>
        <dbReference type="ARBA" id="ARBA00010211"/>
    </source>
</evidence>
<dbReference type="GO" id="GO:0018773">
    <property type="term" value="F:acetylpyruvate hydrolase activity"/>
    <property type="evidence" value="ECO:0007669"/>
    <property type="project" value="TreeGrafter"/>
</dbReference>
<evidence type="ECO:0000256" key="5">
    <source>
        <dbReference type="ARBA" id="ARBA00039040"/>
    </source>
</evidence>
<dbReference type="InterPro" id="IPR011234">
    <property type="entry name" value="Fumarylacetoacetase-like_C"/>
</dbReference>
<gene>
    <name evidence="16" type="ORF">N306_08127</name>
</gene>
<dbReference type="EC" id="3.7.1.5" evidence="5"/>
<dbReference type="GO" id="GO:0050163">
    <property type="term" value="F:oxaloacetate tautomerase activity"/>
    <property type="evidence" value="ECO:0007669"/>
    <property type="project" value="UniProtKB-EC"/>
</dbReference>
<dbReference type="Gene3D" id="3.90.850.10">
    <property type="entry name" value="Fumarylacetoacetase-like, C-terminal domain"/>
    <property type="match status" value="1"/>
</dbReference>
<evidence type="ECO:0000313" key="16">
    <source>
        <dbReference type="EMBL" id="KFR11784.1"/>
    </source>
</evidence>
<evidence type="ECO:0000313" key="17">
    <source>
        <dbReference type="Proteomes" id="UP000053605"/>
    </source>
</evidence>
<comment type="catalytic activity">
    <reaction evidence="13">
        <text>oxaloacetate + H(+) = pyruvate + CO2</text>
        <dbReference type="Rhea" id="RHEA:15641"/>
        <dbReference type="ChEBI" id="CHEBI:15361"/>
        <dbReference type="ChEBI" id="CHEBI:15378"/>
        <dbReference type="ChEBI" id="CHEBI:16452"/>
        <dbReference type="ChEBI" id="CHEBI:16526"/>
        <dbReference type="EC" id="4.1.1.112"/>
    </reaction>
</comment>
<dbReference type="GO" id="GO:0005739">
    <property type="term" value="C:mitochondrion"/>
    <property type="evidence" value="ECO:0007669"/>
    <property type="project" value="TreeGrafter"/>
</dbReference>
<dbReference type="PANTHER" id="PTHR11820:SF7">
    <property type="entry name" value="ACYLPYRUVASE FAHD1, MITOCHONDRIAL"/>
    <property type="match status" value="1"/>
</dbReference>
<comment type="catalytic activity">
    <reaction evidence="12">
        <text>3-fumarylpyruvate + H2O = fumarate + pyruvate + H(+)</text>
        <dbReference type="Rhea" id="RHEA:26168"/>
        <dbReference type="ChEBI" id="CHEBI:15361"/>
        <dbReference type="ChEBI" id="CHEBI:15377"/>
        <dbReference type="ChEBI" id="CHEBI:15378"/>
        <dbReference type="ChEBI" id="CHEBI:16854"/>
        <dbReference type="ChEBI" id="CHEBI:29806"/>
    </reaction>
</comment>
<evidence type="ECO:0000259" key="15">
    <source>
        <dbReference type="Pfam" id="PF01557"/>
    </source>
</evidence>
<feature type="domain" description="Fumarylacetoacetase-like C-terminal" evidence="15">
    <location>
        <begin position="2"/>
        <end position="134"/>
    </location>
</feature>
<evidence type="ECO:0000256" key="12">
    <source>
        <dbReference type="ARBA" id="ARBA00047963"/>
    </source>
</evidence>
<dbReference type="GO" id="GO:0047621">
    <property type="term" value="F:acylpyruvate hydrolase activity"/>
    <property type="evidence" value="ECO:0007669"/>
    <property type="project" value="UniProtKB-EC"/>
</dbReference>
<dbReference type="SUPFAM" id="SSF56529">
    <property type="entry name" value="FAH"/>
    <property type="match status" value="1"/>
</dbReference>
<organism evidence="16 17">
    <name type="scientific">Opisthocomus hoazin</name>
    <name type="common">Hoatzin</name>
    <name type="synonym">Phasianus hoazin</name>
    <dbReference type="NCBI Taxonomy" id="30419"/>
    <lineage>
        <taxon>Eukaryota</taxon>
        <taxon>Metazoa</taxon>
        <taxon>Chordata</taxon>
        <taxon>Craniata</taxon>
        <taxon>Vertebrata</taxon>
        <taxon>Euteleostomi</taxon>
        <taxon>Archelosauria</taxon>
        <taxon>Archosauria</taxon>
        <taxon>Dinosauria</taxon>
        <taxon>Saurischia</taxon>
        <taxon>Theropoda</taxon>
        <taxon>Coelurosauria</taxon>
        <taxon>Aves</taxon>
        <taxon>Neognathae</taxon>
        <taxon>Neoaves</taxon>
        <taxon>Opisthocomiformes</taxon>
        <taxon>Opisthocomidae</taxon>
        <taxon>Opisthocomus</taxon>
    </lineage>
</organism>
<evidence type="ECO:0000256" key="8">
    <source>
        <dbReference type="ARBA" id="ARBA00044911"/>
    </source>
</evidence>